<dbReference type="CDD" id="cd00087">
    <property type="entry name" value="FReD"/>
    <property type="match status" value="1"/>
</dbReference>
<evidence type="ECO:0000313" key="2">
    <source>
        <dbReference type="EMBL" id="KAL3864180.1"/>
    </source>
</evidence>
<feature type="domain" description="Fibrinogen C-terminal" evidence="1">
    <location>
        <begin position="1"/>
        <end position="175"/>
    </location>
</feature>
<dbReference type="AlphaFoldDB" id="A0ABD3VS72"/>
<proteinExistence type="predicted"/>
<dbReference type="InterPro" id="IPR036056">
    <property type="entry name" value="Fibrinogen-like_C"/>
</dbReference>
<gene>
    <name evidence="2" type="ORF">ACJMK2_005886</name>
</gene>
<keyword evidence="3" id="KW-1185">Reference proteome</keyword>
<evidence type="ECO:0000313" key="3">
    <source>
        <dbReference type="Proteomes" id="UP001634394"/>
    </source>
</evidence>
<evidence type="ECO:0000259" key="1">
    <source>
        <dbReference type="PROSITE" id="PS51406"/>
    </source>
</evidence>
<name>A0ABD3VS72_SINWO</name>
<sequence>MDTDGEGWTVFQRRVDGSVNFDRLWTDYKSGFGNAYTEYWLGLESIHKLTSQCNATFRVDLIAPGPPERSAYAVYSSFDVGDESSKYILTVGGYSGDAGDDLYQHNGKMFTTTDNDNDGLYYNCASVCHGALWFANCHPVNLNALYMSKTDWTGIIWVTFSGPFVSMTYTEMKIR</sequence>
<dbReference type="SMART" id="SM00186">
    <property type="entry name" value="FBG"/>
    <property type="match status" value="1"/>
</dbReference>
<dbReference type="PROSITE" id="PS51406">
    <property type="entry name" value="FIBRINOGEN_C_2"/>
    <property type="match status" value="1"/>
</dbReference>
<dbReference type="EMBL" id="JBJQND010000010">
    <property type="protein sequence ID" value="KAL3864180.1"/>
    <property type="molecule type" value="Genomic_DNA"/>
</dbReference>
<protein>
    <recommendedName>
        <fullName evidence="1">Fibrinogen C-terminal domain-containing protein</fullName>
    </recommendedName>
</protein>
<reference evidence="2 3" key="1">
    <citation type="submission" date="2024-11" db="EMBL/GenBank/DDBJ databases">
        <title>Chromosome-level genome assembly of the freshwater bivalve Anodonta woodiana.</title>
        <authorList>
            <person name="Chen X."/>
        </authorList>
    </citation>
    <scope>NUCLEOTIDE SEQUENCE [LARGE SCALE GENOMIC DNA]</scope>
    <source>
        <strain evidence="2">MN2024</strain>
        <tissue evidence="2">Gills</tissue>
    </source>
</reference>
<organism evidence="2 3">
    <name type="scientific">Sinanodonta woodiana</name>
    <name type="common">Chinese pond mussel</name>
    <name type="synonym">Anodonta woodiana</name>
    <dbReference type="NCBI Taxonomy" id="1069815"/>
    <lineage>
        <taxon>Eukaryota</taxon>
        <taxon>Metazoa</taxon>
        <taxon>Spiralia</taxon>
        <taxon>Lophotrochozoa</taxon>
        <taxon>Mollusca</taxon>
        <taxon>Bivalvia</taxon>
        <taxon>Autobranchia</taxon>
        <taxon>Heteroconchia</taxon>
        <taxon>Palaeoheterodonta</taxon>
        <taxon>Unionida</taxon>
        <taxon>Unionoidea</taxon>
        <taxon>Unionidae</taxon>
        <taxon>Unioninae</taxon>
        <taxon>Sinanodonta</taxon>
    </lineage>
</organism>
<accession>A0ABD3VS72</accession>
<comment type="caution">
    <text evidence="2">The sequence shown here is derived from an EMBL/GenBank/DDBJ whole genome shotgun (WGS) entry which is preliminary data.</text>
</comment>
<dbReference type="Proteomes" id="UP001634394">
    <property type="component" value="Unassembled WGS sequence"/>
</dbReference>
<dbReference type="InterPro" id="IPR050373">
    <property type="entry name" value="Fibrinogen_C-term_domain"/>
</dbReference>
<dbReference type="InterPro" id="IPR002181">
    <property type="entry name" value="Fibrinogen_a/b/g_C_dom"/>
</dbReference>
<dbReference type="PANTHER" id="PTHR19143:SF458">
    <property type="entry name" value="FIBRINOGEN C-TERMINAL DOMAIN-CONTAINING PROTEIN-RELATED"/>
    <property type="match status" value="1"/>
</dbReference>
<dbReference type="Pfam" id="PF00147">
    <property type="entry name" value="Fibrinogen_C"/>
    <property type="match status" value="1"/>
</dbReference>
<dbReference type="InterPro" id="IPR014716">
    <property type="entry name" value="Fibrinogen_a/b/g_C_1"/>
</dbReference>
<dbReference type="SUPFAM" id="SSF56496">
    <property type="entry name" value="Fibrinogen C-terminal domain-like"/>
    <property type="match status" value="1"/>
</dbReference>
<dbReference type="PANTHER" id="PTHR19143">
    <property type="entry name" value="FIBRINOGEN/TENASCIN/ANGIOPOEITIN"/>
    <property type="match status" value="1"/>
</dbReference>
<dbReference type="Gene3D" id="3.90.215.10">
    <property type="entry name" value="Gamma Fibrinogen, chain A, domain 1"/>
    <property type="match status" value="1"/>
</dbReference>